<dbReference type="Proteomes" id="UP001732700">
    <property type="component" value="Chromosome 1C"/>
</dbReference>
<proteinExistence type="predicted"/>
<protein>
    <submittedName>
        <fullName evidence="1">Uncharacterized protein</fullName>
    </submittedName>
</protein>
<evidence type="ECO:0000313" key="1">
    <source>
        <dbReference type="EnsemblPlants" id="AVESA.00010b.r2.1CG0078930.1.CDS"/>
    </source>
</evidence>
<organism evidence="1 2">
    <name type="scientific">Avena sativa</name>
    <name type="common">Oat</name>
    <dbReference type="NCBI Taxonomy" id="4498"/>
    <lineage>
        <taxon>Eukaryota</taxon>
        <taxon>Viridiplantae</taxon>
        <taxon>Streptophyta</taxon>
        <taxon>Embryophyta</taxon>
        <taxon>Tracheophyta</taxon>
        <taxon>Spermatophyta</taxon>
        <taxon>Magnoliopsida</taxon>
        <taxon>Liliopsida</taxon>
        <taxon>Poales</taxon>
        <taxon>Poaceae</taxon>
        <taxon>BOP clade</taxon>
        <taxon>Pooideae</taxon>
        <taxon>Poodae</taxon>
        <taxon>Poeae</taxon>
        <taxon>Poeae Chloroplast Group 1 (Aveneae type)</taxon>
        <taxon>Aveninae</taxon>
        <taxon>Avena</taxon>
    </lineage>
</organism>
<reference evidence="1" key="2">
    <citation type="submission" date="2025-09" db="UniProtKB">
        <authorList>
            <consortium name="EnsemblPlants"/>
        </authorList>
    </citation>
    <scope>IDENTIFICATION</scope>
</reference>
<sequence>MDTSEENIPLIDPKKSPPVDVKAAISKVLDDDELLVEIFLCLGFPTTLVQAALVCKRWLHHASDRKFLSRFRERNPPRLLGLYIDSMEDPSVVARFFPMLPQPSELDIVMRRASFNLESYQSVLTNTWAAGTAASS</sequence>
<reference evidence="1" key="1">
    <citation type="submission" date="2021-05" db="EMBL/GenBank/DDBJ databases">
        <authorList>
            <person name="Scholz U."/>
            <person name="Mascher M."/>
            <person name="Fiebig A."/>
        </authorList>
    </citation>
    <scope>NUCLEOTIDE SEQUENCE [LARGE SCALE GENOMIC DNA]</scope>
</reference>
<accession>A0ACD5TLD0</accession>
<name>A0ACD5TLD0_AVESA</name>
<dbReference type="EnsemblPlants" id="AVESA.00010b.r2.1CG0078930.1">
    <property type="protein sequence ID" value="AVESA.00010b.r2.1CG0078930.1.CDS"/>
    <property type="gene ID" value="AVESA.00010b.r2.1CG0078930"/>
</dbReference>
<keyword evidence="2" id="KW-1185">Reference proteome</keyword>
<evidence type="ECO:0000313" key="2">
    <source>
        <dbReference type="Proteomes" id="UP001732700"/>
    </source>
</evidence>